<dbReference type="AlphaFoldDB" id="A0A2N7S0R3"/>
<reference evidence="2 3" key="1">
    <citation type="journal article" date="2017" name="Elife">
        <title>Extensive horizontal gene transfer in cheese-associated bacteria.</title>
        <authorList>
            <person name="Bonham K.S."/>
            <person name="Wolfe B.E."/>
            <person name="Dutton R.J."/>
        </authorList>
    </citation>
    <scope>NUCLEOTIDE SEQUENCE [LARGE SCALE GENOMIC DNA]</scope>
    <source>
        <strain evidence="2 3">JB182</strain>
    </source>
</reference>
<feature type="region of interest" description="Disordered" evidence="1">
    <location>
        <begin position="1"/>
        <end position="23"/>
    </location>
</feature>
<sequence length="86" mass="9530">MSASARAEPELGSVIETRQVSDKSHEVEAKNAINAHQNEWDRARSIAGVPRLCATERNQTQMIAATKAMDMALAENWFMEINVSTI</sequence>
<evidence type="ECO:0000256" key="1">
    <source>
        <dbReference type="SAM" id="MobiDB-lite"/>
    </source>
</evidence>
<name>A0A2N7S0R3_9MICC</name>
<protein>
    <submittedName>
        <fullName evidence="2">Uncharacterized protein</fullName>
    </submittedName>
</protein>
<evidence type="ECO:0000313" key="3">
    <source>
        <dbReference type="Proteomes" id="UP000235739"/>
    </source>
</evidence>
<dbReference type="EMBL" id="PNQX01000002">
    <property type="protein sequence ID" value="PMQ19729.1"/>
    <property type="molecule type" value="Genomic_DNA"/>
</dbReference>
<comment type="caution">
    <text evidence="2">The sequence shown here is derived from an EMBL/GenBank/DDBJ whole genome shotgun (WGS) entry which is preliminary data.</text>
</comment>
<accession>A0A2N7S0R3</accession>
<proteinExistence type="predicted"/>
<organism evidence="2 3">
    <name type="scientific">Glutamicibacter arilaitensis</name>
    <dbReference type="NCBI Taxonomy" id="256701"/>
    <lineage>
        <taxon>Bacteria</taxon>
        <taxon>Bacillati</taxon>
        <taxon>Actinomycetota</taxon>
        <taxon>Actinomycetes</taxon>
        <taxon>Micrococcales</taxon>
        <taxon>Micrococcaceae</taxon>
        <taxon>Glutamicibacter</taxon>
    </lineage>
</organism>
<evidence type="ECO:0000313" key="2">
    <source>
        <dbReference type="EMBL" id="PMQ19729.1"/>
    </source>
</evidence>
<gene>
    <name evidence="2" type="ORF">CIK84_13895</name>
</gene>
<dbReference type="Proteomes" id="UP000235739">
    <property type="component" value="Unassembled WGS sequence"/>
</dbReference>